<dbReference type="OrthoDB" id="8927943at2"/>
<protein>
    <submittedName>
        <fullName evidence="11">DNA-binding response regulator</fullName>
    </submittedName>
</protein>
<dbReference type="InterPro" id="IPR039420">
    <property type="entry name" value="WalR-like"/>
</dbReference>
<keyword evidence="2" id="KW-0902">Two-component regulatory system</keyword>
<sequence length="250" mass="27052">MRGRCPVATLALFSARGIDAALPALALLPHTVRVVAPSAAGLAEAAQADLYLVDGTNDLVSAKRLSQLLHTAAPLVPVLLTLTEGGLPALSRDWGLADVILRDAGPGEIDARIRLLHVPQVVEERSGTVRVGSLIIDEDSYAATFRGRTLDLTYKEFELLRHLAAHPEVVFTRERLLDEVWGYDYYGGTRTVDVHVRRLRAKLGDHETVIGTVRNVGYRLLRPGTDEDALLPGAGDVTDLRPLTSQEAAS</sequence>
<gene>
    <name evidence="11" type="ORF">EG850_04200</name>
</gene>
<keyword evidence="12" id="KW-1185">Reference proteome</keyword>
<dbReference type="GO" id="GO:0000156">
    <property type="term" value="F:phosphorelay response regulator activity"/>
    <property type="evidence" value="ECO:0007669"/>
    <property type="project" value="TreeGrafter"/>
</dbReference>
<feature type="domain" description="OmpR/PhoB-type" evidence="10">
    <location>
        <begin position="126"/>
        <end position="222"/>
    </location>
</feature>
<keyword evidence="6" id="KW-0804">Transcription</keyword>
<keyword evidence="5" id="KW-0010">Activator</keyword>
<dbReference type="PANTHER" id="PTHR48111:SF16">
    <property type="entry name" value="TRANSCRIPTIONAL REGULATORY PROTEIN GLNR"/>
    <property type="match status" value="1"/>
</dbReference>
<evidence type="ECO:0000256" key="3">
    <source>
        <dbReference type="ARBA" id="ARBA00023015"/>
    </source>
</evidence>
<dbReference type="GO" id="GO:0032993">
    <property type="term" value="C:protein-DNA complex"/>
    <property type="evidence" value="ECO:0007669"/>
    <property type="project" value="TreeGrafter"/>
</dbReference>
<dbReference type="CDD" id="cd00383">
    <property type="entry name" value="trans_reg_C"/>
    <property type="match status" value="1"/>
</dbReference>
<evidence type="ECO:0000259" key="10">
    <source>
        <dbReference type="PROSITE" id="PS51755"/>
    </source>
</evidence>
<dbReference type="InterPro" id="IPR036388">
    <property type="entry name" value="WH-like_DNA-bd_sf"/>
</dbReference>
<dbReference type="FunFam" id="1.10.10.10:FF:000216">
    <property type="entry name" value="DNA-binding response regulator"/>
    <property type="match status" value="1"/>
</dbReference>
<evidence type="ECO:0000256" key="9">
    <source>
        <dbReference type="SAM" id="SignalP"/>
    </source>
</evidence>
<evidence type="ECO:0000256" key="4">
    <source>
        <dbReference type="ARBA" id="ARBA00023125"/>
    </source>
</evidence>
<dbReference type="EMBL" id="RQVS01000004">
    <property type="protein sequence ID" value="RRJ87510.1"/>
    <property type="molecule type" value="Genomic_DNA"/>
</dbReference>
<dbReference type="GO" id="GO:0000976">
    <property type="term" value="F:transcription cis-regulatory region binding"/>
    <property type="evidence" value="ECO:0007669"/>
    <property type="project" value="TreeGrafter"/>
</dbReference>
<keyword evidence="3" id="KW-0805">Transcription regulation</keyword>
<feature type="chain" id="PRO_5039495623" evidence="9">
    <location>
        <begin position="21"/>
        <end position="250"/>
    </location>
</feature>
<keyword evidence="1" id="KW-0597">Phosphoprotein</keyword>
<dbReference type="InterPro" id="IPR049170">
    <property type="entry name" value="GlnR_N"/>
</dbReference>
<dbReference type="GO" id="GO:0005829">
    <property type="term" value="C:cytosol"/>
    <property type="evidence" value="ECO:0007669"/>
    <property type="project" value="TreeGrafter"/>
</dbReference>
<dbReference type="Proteomes" id="UP000274391">
    <property type="component" value="Unassembled WGS sequence"/>
</dbReference>
<dbReference type="Gene3D" id="1.10.10.10">
    <property type="entry name" value="Winged helix-like DNA-binding domain superfamily/Winged helix DNA-binding domain"/>
    <property type="match status" value="1"/>
</dbReference>
<dbReference type="PANTHER" id="PTHR48111">
    <property type="entry name" value="REGULATOR OF RPOS"/>
    <property type="match status" value="1"/>
</dbReference>
<dbReference type="PROSITE" id="PS51755">
    <property type="entry name" value="OMPR_PHOB"/>
    <property type="match status" value="1"/>
</dbReference>
<organism evidence="11 12">
    <name type="scientific">Gulosibacter macacae</name>
    <dbReference type="NCBI Taxonomy" id="2488791"/>
    <lineage>
        <taxon>Bacteria</taxon>
        <taxon>Bacillati</taxon>
        <taxon>Actinomycetota</taxon>
        <taxon>Actinomycetes</taxon>
        <taxon>Micrococcales</taxon>
        <taxon>Microbacteriaceae</taxon>
        <taxon>Gulosibacter</taxon>
    </lineage>
</organism>
<evidence type="ECO:0000256" key="8">
    <source>
        <dbReference type="SAM" id="MobiDB-lite"/>
    </source>
</evidence>
<dbReference type="SUPFAM" id="SSF46894">
    <property type="entry name" value="C-terminal effector domain of the bipartite response regulators"/>
    <property type="match status" value="1"/>
</dbReference>
<evidence type="ECO:0000256" key="5">
    <source>
        <dbReference type="ARBA" id="ARBA00023159"/>
    </source>
</evidence>
<keyword evidence="9" id="KW-0732">Signal</keyword>
<name>A0A3P3VXT4_9MICO</name>
<evidence type="ECO:0000256" key="7">
    <source>
        <dbReference type="PROSITE-ProRule" id="PRU01091"/>
    </source>
</evidence>
<feature type="DNA-binding region" description="OmpR/PhoB-type" evidence="7">
    <location>
        <begin position="126"/>
        <end position="222"/>
    </location>
</feature>
<proteinExistence type="predicted"/>
<reference evidence="11 12" key="1">
    <citation type="submission" date="2018-11" db="EMBL/GenBank/DDBJ databases">
        <title>YIM 102482-1 draft genome.</title>
        <authorList>
            <person name="Li G."/>
            <person name="Jiang Y."/>
        </authorList>
    </citation>
    <scope>NUCLEOTIDE SEQUENCE [LARGE SCALE GENOMIC DNA]</scope>
    <source>
        <strain evidence="11 12">YIM 102482-1</strain>
    </source>
</reference>
<evidence type="ECO:0000256" key="1">
    <source>
        <dbReference type="ARBA" id="ARBA00022553"/>
    </source>
</evidence>
<feature type="region of interest" description="Disordered" evidence="8">
    <location>
        <begin position="231"/>
        <end position="250"/>
    </location>
</feature>
<evidence type="ECO:0000256" key="2">
    <source>
        <dbReference type="ARBA" id="ARBA00023012"/>
    </source>
</evidence>
<accession>A0A3P3VXT4</accession>
<evidence type="ECO:0000256" key="6">
    <source>
        <dbReference type="ARBA" id="ARBA00023163"/>
    </source>
</evidence>
<dbReference type="Pfam" id="PF21695">
    <property type="entry name" value="GlnR_1st"/>
    <property type="match status" value="1"/>
</dbReference>
<dbReference type="InterPro" id="IPR001867">
    <property type="entry name" value="OmpR/PhoB-type_DNA-bd"/>
</dbReference>
<dbReference type="SMART" id="SM00862">
    <property type="entry name" value="Trans_reg_C"/>
    <property type="match status" value="1"/>
</dbReference>
<feature type="signal peptide" evidence="9">
    <location>
        <begin position="1"/>
        <end position="20"/>
    </location>
</feature>
<dbReference type="AlphaFoldDB" id="A0A3P3VXT4"/>
<keyword evidence="4 7" id="KW-0238">DNA-binding</keyword>
<dbReference type="Gene3D" id="3.40.50.2300">
    <property type="match status" value="1"/>
</dbReference>
<evidence type="ECO:0000313" key="11">
    <source>
        <dbReference type="EMBL" id="RRJ87510.1"/>
    </source>
</evidence>
<comment type="caution">
    <text evidence="11">The sequence shown here is derived from an EMBL/GenBank/DDBJ whole genome shotgun (WGS) entry which is preliminary data.</text>
</comment>
<dbReference type="GO" id="GO:0006355">
    <property type="term" value="P:regulation of DNA-templated transcription"/>
    <property type="evidence" value="ECO:0007669"/>
    <property type="project" value="InterPro"/>
</dbReference>
<dbReference type="Pfam" id="PF00486">
    <property type="entry name" value="Trans_reg_C"/>
    <property type="match status" value="1"/>
</dbReference>
<dbReference type="InterPro" id="IPR016032">
    <property type="entry name" value="Sig_transdc_resp-reg_C-effctor"/>
</dbReference>
<evidence type="ECO:0000313" key="12">
    <source>
        <dbReference type="Proteomes" id="UP000274391"/>
    </source>
</evidence>